<comment type="catalytic activity">
    <reaction evidence="9">
        <text>a secondary alcohol + NAD(+) = a ketone + NADH + H(+)</text>
        <dbReference type="Rhea" id="RHEA:10740"/>
        <dbReference type="ChEBI" id="CHEBI:15378"/>
        <dbReference type="ChEBI" id="CHEBI:17087"/>
        <dbReference type="ChEBI" id="CHEBI:35681"/>
        <dbReference type="ChEBI" id="CHEBI:57540"/>
        <dbReference type="ChEBI" id="CHEBI:57945"/>
        <dbReference type="EC" id="1.1.1.1"/>
    </reaction>
</comment>
<evidence type="ECO:0000256" key="4">
    <source>
        <dbReference type="ARBA" id="ARBA00016352"/>
    </source>
</evidence>
<evidence type="ECO:0000256" key="6">
    <source>
        <dbReference type="ARBA" id="ARBA00022833"/>
    </source>
</evidence>
<dbReference type="InterPro" id="IPR013154">
    <property type="entry name" value="ADH-like_N"/>
</dbReference>
<dbReference type="PANTHER" id="PTHR42940:SF8">
    <property type="entry name" value="VACUOLAR PROTEIN SORTING-ASSOCIATED PROTEIN 11"/>
    <property type="match status" value="1"/>
</dbReference>
<evidence type="ECO:0000256" key="7">
    <source>
        <dbReference type="ARBA" id="ARBA00023002"/>
    </source>
</evidence>
<evidence type="ECO:0000256" key="11">
    <source>
        <dbReference type="RuleBase" id="RU361277"/>
    </source>
</evidence>
<dbReference type="GO" id="GO:0004022">
    <property type="term" value="F:alcohol dehydrogenase (NAD+) activity"/>
    <property type="evidence" value="ECO:0007669"/>
    <property type="project" value="UniProtKB-EC"/>
</dbReference>
<keyword evidence="14" id="KW-1185">Reference proteome</keyword>
<keyword evidence="8" id="KW-0520">NAD</keyword>
<dbReference type="RefSeq" id="WP_187721480.1">
    <property type="nucleotide sequence ID" value="NZ_BAABBL010000001.1"/>
</dbReference>
<dbReference type="InterPro" id="IPR002328">
    <property type="entry name" value="ADH_Zn_CS"/>
</dbReference>
<evidence type="ECO:0000256" key="3">
    <source>
        <dbReference type="ARBA" id="ARBA00013190"/>
    </source>
</evidence>
<dbReference type="EMBL" id="CP060789">
    <property type="protein sequence ID" value="QNP56371.1"/>
    <property type="molecule type" value="Genomic_DNA"/>
</dbReference>
<dbReference type="Gene3D" id="3.90.180.10">
    <property type="entry name" value="Medium-chain alcohol dehydrogenases, catalytic domain"/>
    <property type="match status" value="1"/>
</dbReference>
<accession>A0A7H0H755</accession>
<evidence type="ECO:0000313" key="13">
    <source>
        <dbReference type="EMBL" id="QNP56371.1"/>
    </source>
</evidence>
<dbReference type="InterPro" id="IPR020843">
    <property type="entry name" value="ER"/>
</dbReference>
<dbReference type="SUPFAM" id="SSF51735">
    <property type="entry name" value="NAD(P)-binding Rossmann-fold domains"/>
    <property type="match status" value="1"/>
</dbReference>
<dbReference type="SUPFAM" id="SSF50129">
    <property type="entry name" value="GroES-like"/>
    <property type="match status" value="1"/>
</dbReference>
<dbReference type="AlphaFoldDB" id="A0A7H0H755"/>
<comment type="similarity">
    <text evidence="2 11">Belongs to the zinc-containing alcohol dehydrogenase family.</text>
</comment>
<keyword evidence="5 11" id="KW-0479">Metal-binding</keyword>
<name>A0A7H0H755_9ACTN</name>
<dbReference type="InterPro" id="IPR036291">
    <property type="entry name" value="NAD(P)-bd_dom_sf"/>
</dbReference>
<dbReference type="KEGG" id="tdf:H9L22_02615"/>
<evidence type="ECO:0000256" key="10">
    <source>
        <dbReference type="ARBA" id="ARBA00049243"/>
    </source>
</evidence>
<evidence type="ECO:0000259" key="12">
    <source>
        <dbReference type="SMART" id="SM00829"/>
    </source>
</evidence>
<evidence type="ECO:0000256" key="8">
    <source>
        <dbReference type="ARBA" id="ARBA00023027"/>
    </source>
</evidence>
<protein>
    <recommendedName>
        <fullName evidence="4">Alcohol dehydrogenase</fullName>
        <ecNumber evidence="3">1.1.1.1</ecNumber>
    </recommendedName>
</protein>
<dbReference type="EC" id="1.1.1.1" evidence="3"/>
<dbReference type="PROSITE" id="PS00059">
    <property type="entry name" value="ADH_ZINC"/>
    <property type="match status" value="1"/>
</dbReference>
<dbReference type="FunFam" id="3.90.180.10:FF:000002">
    <property type="entry name" value="Alcohol dehydrogenase AdhP"/>
    <property type="match status" value="1"/>
</dbReference>
<reference evidence="13 14" key="1">
    <citation type="submission" date="2020-08" db="EMBL/GenBank/DDBJ databases">
        <title>Genome sequence of Tessaracoccus defluvii JCM 17540T.</title>
        <authorList>
            <person name="Hyun D.-W."/>
            <person name="Bae J.-W."/>
        </authorList>
    </citation>
    <scope>NUCLEOTIDE SEQUENCE [LARGE SCALE GENOMIC DNA]</scope>
    <source>
        <strain evidence="13 14">JCM 17540</strain>
    </source>
</reference>
<organism evidence="13 14">
    <name type="scientific">Tessaracoccus defluvii</name>
    <dbReference type="NCBI Taxonomy" id="1285901"/>
    <lineage>
        <taxon>Bacteria</taxon>
        <taxon>Bacillati</taxon>
        <taxon>Actinomycetota</taxon>
        <taxon>Actinomycetes</taxon>
        <taxon>Propionibacteriales</taxon>
        <taxon>Propionibacteriaceae</taxon>
        <taxon>Tessaracoccus</taxon>
    </lineage>
</organism>
<evidence type="ECO:0000256" key="5">
    <source>
        <dbReference type="ARBA" id="ARBA00022723"/>
    </source>
</evidence>
<dbReference type="GO" id="GO:0008270">
    <property type="term" value="F:zinc ion binding"/>
    <property type="evidence" value="ECO:0007669"/>
    <property type="project" value="InterPro"/>
</dbReference>
<comment type="catalytic activity">
    <reaction evidence="10">
        <text>a primary alcohol + NAD(+) = an aldehyde + NADH + H(+)</text>
        <dbReference type="Rhea" id="RHEA:10736"/>
        <dbReference type="ChEBI" id="CHEBI:15378"/>
        <dbReference type="ChEBI" id="CHEBI:15734"/>
        <dbReference type="ChEBI" id="CHEBI:17478"/>
        <dbReference type="ChEBI" id="CHEBI:57540"/>
        <dbReference type="ChEBI" id="CHEBI:57945"/>
        <dbReference type="EC" id="1.1.1.1"/>
    </reaction>
</comment>
<gene>
    <name evidence="13" type="ORF">H9L22_02615</name>
</gene>
<feature type="domain" description="Enoyl reductase (ER)" evidence="12">
    <location>
        <begin position="12"/>
        <end position="338"/>
    </location>
</feature>
<dbReference type="SMART" id="SM00829">
    <property type="entry name" value="PKS_ER"/>
    <property type="match status" value="1"/>
</dbReference>
<sequence length="340" mass="36034">MTTTMRAAQVRRFNAPLELVDVPIPTPGQDQVLVRVRACGVCHTDLHTVHGDWPDKPLLPRIPGHEVVGEVAAVGEDVEHLALGDRVGVAWLGRSCGRCEQCLSGWETLCSHQIRTGYDIDGGFAEYALADAGFAVRLPDRLDYVQTAPLMCAGLTVYKGLMMSDAEPGDWVVVSGVGGLGHLAVQYGRAMGYRVVAVDIDDAKLDLAASLGATMTVNAREVDVAGYLQRRIGGVHAALVTAVSRSAFAAAVGMLRPGGTVVLNGLPPGDFGLNIYEIVMRAITLRGSIVGTRYDLGKALELAAQAGITATVHPARLEDVNDVLEAMQTSGLPGRTVLEF</sequence>
<dbReference type="FunFam" id="3.40.50.720:FF:000039">
    <property type="entry name" value="Alcohol dehydrogenase AdhP"/>
    <property type="match status" value="1"/>
</dbReference>
<dbReference type="Gene3D" id="3.40.50.720">
    <property type="entry name" value="NAD(P)-binding Rossmann-like Domain"/>
    <property type="match status" value="1"/>
</dbReference>
<dbReference type="InterPro" id="IPR011032">
    <property type="entry name" value="GroES-like_sf"/>
</dbReference>
<keyword evidence="7" id="KW-0560">Oxidoreductase</keyword>
<proteinExistence type="inferred from homology"/>
<evidence type="ECO:0000256" key="9">
    <source>
        <dbReference type="ARBA" id="ARBA00049164"/>
    </source>
</evidence>
<dbReference type="Proteomes" id="UP000516117">
    <property type="component" value="Chromosome"/>
</dbReference>
<dbReference type="InterPro" id="IPR013149">
    <property type="entry name" value="ADH-like_C"/>
</dbReference>
<dbReference type="Pfam" id="PF00107">
    <property type="entry name" value="ADH_zinc_N"/>
    <property type="match status" value="1"/>
</dbReference>
<evidence type="ECO:0000256" key="2">
    <source>
        <dbReference type="ARBA" id="ARBA00008072"/>
    </source>
</evidence>
<comment type="cofactor">
    <cofactor evidence="1 11">
        <name>Zn(2+)</name>
        <dbReference type="ChEBI" id="CHEBI:29105"/>
    </cofactor>
</comment>
<evidence type="ECO:0000256" key="1">
    <source>
        <dbReference type="ARBA" id="ARBA00001947"/>
    </source>
</evidence>
<dbReference type="Pfam" id="PF08240">
    <property type="entry name" value="ADH_N"/>
    <property type="match status" value="1"/>
</dbReference>
<keyword evidence="6 11" id="KW-0862">Zinc</keyword>
<evidence type="ECO:0000313" key="14">
    <source>
        <dbReference type="Proteomes" id="UP000516117"/>
    </source>
</evidence>
<dbReference type="PANTHER" id="PTHR42940">
    <property type="entry name" value="ALCOHOL DEHYDROGENASE 1-RELATED"/>
    <property type="match status" value="1"/>
</dbReference>
<dbReference type="CDD" id="cd08297">
    <property type="entry name" value="CAD3"/>
    <property type="match status" value="1"/>
</dbReference>